<keyword evidence="10 27" id="KW-0812">Transmembrane</keyword>
<dbReference type="InterPro" id="IPR008979">
    <property type="entry name" value="Galactose-bd-like_sf"/>
</dbReference>
<keyword evidence="17" id="KW-1015">Disulfide bond</keyword>
<evidence type="ECO:0000256" key="17">
    <source>
        <dbReference type="ARBA" id="ARBA00023157"/>
    </source>
</evidence>
<dbReference type="Proteomes" id="UP000653565">
    <property type="component" value="Unassembled WGS sequence"/>
</dbReference>
<keyword evidence="20" id="KW-0119">Carbohydrate metabolism</keyword>
<dbReference type="GO" id="GO:0006633">
    <property type="term" value="P:fatty acid biosynthetic process"/>
    <property type="evidence" value="ECO:0007669"/>
    <property type="project" value="UniProtKB-KW"/>
</dbReference>
<evidence type="ECO:0000256" key="23">
    <source>
        <dbReference type="ARBA" id="ARBA00040693"/>
    </source>
</evidence>
<comment type="subcellular location">
    <subcellularLocation>
        <location evidence="3">Membrane</location>
        <topology evidence="3">Multi-pass membrane protein</topology>
    </subcellularLocation>
    <subcellularLocation>
        <location evidence="4">Secreted</location>
    </subcellularLocation>
</comment>
<dbReference type="InterPro" id="IPR036833">
    <property type="entry name" value="BetaGal_dom3_sf"/>
</dbReference>
<keyword evidence="11" id="KW-0732">Signal</keyword>
<evidence type="ECO:0000256" key="13">
    <source>
        <dbReference type="ARBA" id="ARBA00022832"/>
    </source>
</evidence>
<evidence type="ECO:0000256" key="26">
    <source>
        <dbReference type="SAM" id="MobiDB-lite"/>
    </source>
</evidence>
<dbReference type="InterPro" id="IPR002076">
    <property type="entry name" value="ELO_fam"/>
</dbReference>
<feature type="domain" description="Beta-galactosidase" evidence="28">
    <location>
        <begin position="955"/>
        <end position="1136"/>
    </location>
</feature>
<keyword evidence="30" id="KW-1185">Reference proteome</keyword>
<feature type="transmembrane region" description="Helical" evidence="27">
    <location>
        <begin position="393"/>
        <end position="414"/>
    </location>
</feature>
<dbReference type="SUPFAM" id="SSF51011">
    <property type="entry name" value="Glycosyl hydrolase domain"/>
    <property type="match status" value="1"/>
</dbReference>
<dbReference type="EMBL" id="JAAAPX010000055">
    <property type="protein sequence ID" value="KAF4235948.1"/>
    <property type="molecule type" value="Genomic_DNA"/>
</dbReference>
<feature type="compositionally biased region" description="Polar residues" evidence="26">
    <location>
        <begin position="468"/>
        <end position="485"/>
    </location>
</feature>
<evidence type="ECO:0000256" key="21">
    <source>
        <dbReference type="ARBA" id="ARBA00023295"/>
    </source>
</evidence>
<feature type="transmembrane region" description="Helical" evidence="27">
    <location>
        <begin position="245"/>
        <end position="268"/>
    </location>
</feature>
<sequence length="1591" mass="174874">MIDFNVDTEAGPAVVRFGLPSATLFKFPPNELPEPLPAPLISEPTWNQPFNVPPELYKQLLDVRVPITIASVYAVTVVIINRINKSRGYKPWGFSQTRLFKLFVILHNVFLAIYSAWTFVGMFQAFRNSWPHREDPHGVVGVLDSLCKINGPRGYGNAAIYDPVTDQWKLPNPEYQLAAGGVPDPTDIGRMWNQGLAYLGWIFYLSKFYEVLDTAIILAKGKKSSTLQTYHHAGAMMCMWAGIRYMAPPILIFTLINSGIHALMYTYYTLTALHIRVPGVIKRSLTTMQITQFVVGTTWAASYLFVSYTLPGKLSTASAAAASATSVIEAAAATASAVGLGPWLKKLGLRAAGAEGAAENVGYSYADVPSSSAAQRTPIGPMTTCIDTTGQAFAIWLNVMYLLPLTYLFVRFFVRSYLHRKEPSQPHPTHMHAAEKAGLDALKGVSREIQKSVEMNGEISTEDEAVQKAQTQRTNGKKAQSQITDKSPIRTRSGANQKKRGTKEESEEGFSTVPPKKGAKPQTKEELEKFPDVSDVQGTNPFGSAAWCRWGSVMAHIYQLLLLLLSNLWFSTAAQNQSETEWPLHDNGLSEVVQWDHYSFHVNGQRIFIFSGEFHYWRIPVPELWRDVLEKVKATGFTAFAFYSSWAYHAPNNHTVDFSTGAHDITPIFELAKELGMYMIVRPGPYVNAEASAGGFPLWLTTGEYGSLRNDDPRYTAAWTPYFANMSQITSKYQVTDGHNTLVYQIENEYGQQWIGNPKDRNPNKTAVAYMELLEASARENGITVPLTSNDPNMNSKSWGSDWSNAGGNVDVAGVDSYPSCWTCDVSQCTSTNGAYVPYKVIDYYDYFQEVQPTLPSFMPEFQGGSYNPWAGPEGGCPQDTGAEFANLFYRWNIGQRVTAMSLYMLYGGTNWGAIAAPVTATSYDYSAPISEDRSIGAKYSETKLLALFTRAAKDLTMTEAIGNGTQYTTNTAVRAFELRNPQTNAGFYVTFHNDTTVGGNQAFKLHVNTSVGALTVPKNEGVIQLNGHQSKIIVTDFALGKRTLLYSTAEVLTYAVFENRPTLVLWVPTGESGEFAIKGAKSGEVENGDGCSGIQFKREKNYLVVNFSQAKGLSVLRLDNGVRVVLLDKAAAYRFWAPALTDDPIVQETETVLVHGPYLVRSASVSKSTLALRGDSVEKTTLEIFAPHSVREITWNGKEVKTSRTSYGSLKATLAAPPTIKLPALTSWRSNDSLPERLPSYDDSGPAWIEANHMTTSNPSPPATLPVLYADEYGFHNGVRLWRGYFNGSASGVFLNIQGGSALYVTLPIQSPLNPFDLSNLTISLRSGWSAWLNGHFLDSHLGTATTSQANKTLTFPSSILNPTENVLLIVHDDTGHDQTTGALNPRGILEARLLSNDTSSPGPEFTRWRLAGTAGGESNLDPIRGVFNEDGLFAERMGWHLPGFDDSAWTTENSTTSTTALSFTGATVRFFRTVVPLDIPTGLDVSISFVLSTPSAAAKGYRAQLFVNGYQYGRYNPHIGNQVVFPVPPGILDYQGDNTIGLAVWAQTEEGASIQVDWKVNYVADSSLSVAGFGKGLRPGWTEERLKFA</sequence>
<dbReference type="Gene3D" id="2.102.20.10">
    <property type="entry name" value="Beta-galactosidase, domain 2"/>
    <property type="match status" value="1"/>
</dbReference>
<dbReference type="Gene3D" id="3.20.20.80">
    <property type="entry name" value="Glycosidases"/>
    <property type="match status" value="1"/>
</dbReference>
<dbReference type="SUPFAM" id="SSF117100">
    <property type="entry name" value="Beta-galactosidase LacA, domain 3"/>
    <property type="match status" value="1"/>
</dbReference>
<keyword evidence="12" id="KW-0378">Hydrolase</keyword>
<keyword evidence="7" id="KW-0444">Lipid biosynthesis</keyword>
<dbReference type="Gene3D" id="2.60.120.260">
    <property type="entry name" value="Galactose-binding domain-like"/>
    <property type="match status" value="2"/>
</dbReference>
<evidence type="ECO:0000256" key="15">
    <source>
        <dbReference type="ARBA" id="ARBA00023098"/>
    </source>
</evidence>
<feature type="transmembrane region" description="Helical" evidence="27">
    <location>
        <begin position="288"/>
        <end position="306"/>
    </location>
</feature>
<keyword evidence="15" id="KW-0443">Lipid metabolism</keyword>
<evidence type="ECO:0000256" key="1">
    <source>
        <dbReference type="ARBA" id="ARBA00001412"/>
    </source>
</evidence>
<dbReference type="InterPro" id="IPR037110">
    <property type="entry name" value="Betagal_dom2_sf"/>
</dbReference>
<dbReference type="Gene3D" id="2.60.390.10">
    <property type="entry name" value="Beta-galactosidase, domain 3"/>
    <property type="match status" value="1"/>
</dbReference>
<evidence type="ECO:0000256" key="2">
    <source>
        <dbReference type="ARBA" id="ARBA00002691"/>
    </source>
</evidence>
<evidence type="ECO:0000313" key="30">
    <source>
        <dbReference type="Proteomes" id="UP000653565"/>
    </source>
</evidence>
<evidence type="ECO:0000256" key="27">
    <source>
        <dbReference type="SAM" id="Phobius"/>
    </source>
</evidence>
<feature type="region of interest" description="Disordered" evidence="26">
    <location>
        <begin position="454"/>
        <end position="531"/>
    </location>
</feature>
<keyword evidence="14 27" id="KW-1133">Transmembrane helix</keyword>
<keyword evidence="13" id="KW-0276">Fatty acid metabolism</keyword>
<dbReference type="GO" id="GO:0004565">
    <property type="term" value="F:beta-galactosidase activity"/>
    <property type="evidence" value="ECO:0007669"/>
    <property type="project" value="UniProtKB-EC"/>
</dbReference>
<dbReference type="FunFam" id="2.102.20.10:FF:000001">
    <property type="entry name" value="Beta-galactosidase A"/>
    <property type="match status" value="1"/>
</dbReference>
<dbReference type="Pfam" id="PF01301">
    <property type="entry name" value="Glyco_hydro_35"/>
    <property type="match status" value="1"/>
</dbReference>
<dbReference type="FunFam" id="2.60.120.260:FF:000138">
    <property type="entry name" value="Probable beta-galactosidase B"/>
    <property type="match status" value="1"/>
</dbReference>
<dbReference type="GO" id="GO:0005576">
    <property type="term" value="C:extracellular region"/>
    <property type="evidence" value="ECO:0007669"/>
    <property type="project" value="UniProtKB-SubCell"/>
</dbReference>
<dbReference type="GO" id="GO:0009922">
    <property type="term" value="F:fatty acid elongase activity"/>
    <property type="evidence" value="ECO:0007669"/>
    <property type="project" value="InterPro"/>
</dbReference>
<evidence type="ECO:0000256" key="9">
    <source>
        <dbReference type="ARBA" id="ARBA00022679"/>
    </source>
</evidence>
<evidence type="ECO:0000256" key="22">
    <source>
        <dbReference type="ARBA" id="ARBA00023326"/>
    </source>
</evidence>
<evidence type="ECO:0000256" key="14">
    <source>
        <dbReference type="ARBA" id="ARBA00022989"/>
    </source>
</evidence>
<dbReference type="InterPro" id="IPR025300">
    <property type="entry name" value="BetaGal_jelly_roll_dom"/>
</dbReference>
<dbReference type="PANTHER" id="PTHR23421">
    <property type="entry name" value="BETA-GALACTOSIDASE RELATED"/>
    <property type="match status" value="1"/>
</dbReference>
<dbReference type="FunFam" id="3.20.20.80:FF:000040">
    <property type="entry name" value="Beta-galactosidase A"/>
    <property type="match status" value="1"/>
</dbReference>
<dbReference type="OrthoDB" id="1657402at2759"/>
<keyword evidence="18" id="KW-0275">Fatty acid biosynthesis</keyword>
<evidence type="ECO:0000256" key="6">
    <source>
        <dbReference type="ARBA" id="ARBA00012756"/>
    </source>
</evidence>
<dbReference type="SMART" id="SM01029">
    <property type="entry name" value="BetaGal_dom2"/>
    <property type="match status" value="1"/>
</dbReference>
<reference evidence="29" key="1">
    <citation type="journal article" date="2020" name="bioRxiv">
        <title>Genomic and phenotypic heterogeneity of clinical isolates of the human pathogens Aspergillus fumigatus, Aspergillus lentulus and Aspergillus fumigatiaffinis.</title>
        <authorList>
            <person name="dos Santos R.A.C."/>
            <person name="Steenwyk J.L."/>
            <person name="Rivero-Menendez O."/>
            <person name="Mead M.E."/>
            <person name="Silva L.P."/>
            <person name="Bastos R.W."/>
            <person name="Alastruey-Izquierdo A."/>
            <person name="Goldman G.H."/>
            <person name="Rokas A."/>
        </authorList>
    </citation>
    <scope>NUCLEOTIDE SEQUENCE</scope>
    <source>
        <strain evidence="29">CNM-CM6805</strain>
    </source>
</reference>
<dbReference type="Pfam" id="PF10435">
    <property type="entry name" value="BetaGal_dom2"/>
    <property type="match status" value="1"/>
</dbReference>
<dbReference type="GO" id="GO:0000272">
    <property type="term" value="P:polysaccharide catabolic process"/>
    <property type="evidence" value="ECO:0007669"/>
    <property type="project" value="UniProtKB-KW"/>
</dbReference>
<evidence type="ECO:0000256" key="10">
    <source>
        <dbReference type="ARBA" id="ARBA00022692"/>
    </source>
</evidence>
<proteinExistence type="inferred from homology"/>
<evidence type="ECO:0000256" key="5">
    <source>
        <dbReference type="ARBA" id="ARBA00009809"/>
    </source>
</evidence>
<organism evidence="29 30">
    <name type="scientific">Aspergillus fumigatiaffinis</name>
    <dbReference type="NCBI Taxonomy" id="340414"/>
    <lineage>
        <taxon>Eukaryota</taxon>
        <taxon>Fungi</taxon>
        <taxon>Dikarya</taxon>
        <taxon>Ascomycota</taxon>
        <taxon>Pezizomycotina</taxon>
        <taxon>Eurotiomycetes</taxon>
        <taxon>Eurotiomycetidae</taxon>
        <taxon>Eurotiales</taxon>
        <taxon>Aspergillaceae</taxon>
        <taxon>Aspergillus</taxon>
        <taxon>Aspergillus subgen. Fumigati</taxon>
    </lineage>
</organism>
<dbReference type="Pfam" id="PF13363">
    <property type="entry name" value="BetaGal_dom3"/>
    <property type="match status" value="1"/>
</dbReference>
<keyword evidence="8" id="KW-0964">Secreted</keyword>
<feature type="transmembrane region" description="Helical" evidence="27">
    <location>
        <begin position="102"/>
        <end position="126"/>
    </location>
</feature>
<comment type="function">
    <text evidence="2">Cleaves beta-linked terminal galactosyl residues from gangliosides, glycoproteins, and glycosaminoglycans.</text>
</comment>
<feature type="compositionally biased region" description="Basic and acidic residues" evidence="26">
    <location>
        <begin position="522"/>
        <end position="531"/>
    </location>
</feature>
<evidence type="ECO:0000256" key="7">
    <source>
        <dbReference type="ARBA" id="ARBA00022516"/>
    </source>
</evidence>
<dbReference type="Pfam" id="PF13364">
    <property type="entry name" value="BetaGal_ABD2"/>
    <property type="match status" value="2"/>
</dbReference>
<reference evidence="29" key="2">
    <citation type="submission" date="2020-04" db="EMBL/GenBank/DDBJ databases">
        <authorList>
            <person name="Santos R.A.C."/>
            <person name="Steenwyk J.L."/>
            <person name="Rivero-Menendez O."/>
            <person name="Mead M.E."/>
            <person name="Silva L.P."/>
            <person name="Bastos R.W."/>
            <person name="Alastruey-Izquierdo A."/>
            <person name="Goldman G.H."/>
            <person name="Rokas A."/>
        </authorList>
    </citation>
    <scope>NUCLEOTIDE SEQUENCE</scope>
    <source>
        <strain evidence="29">CNM-CM6805</strain>
    </source>
</reference>
<evidence type="ECO:0000256" key="19">
    <source>
        <dbReference type="ARBA" id="ARBA00023180"/>
    </source>
</evidence>
<dbReference type="PRINTS" id="PR00742">
    <property type="entry name" value="GLHYDRLASE35"/>
</dbReference>
<dbReference type="GO" id="GO:0016020">
    <property type="term" value="C:membrane"/>
    <property type="evidence" value="ECO:0007669"/>
    <property type="project" value="UniProtKB-SubCell"/>
</dbReference>
<evidence type="ECO:0000256" key="16">
    <source>
        <dbReference type="ARBA" id="ARBA00023136"/>
    </source>
</evidence>
<accession>A0A8H4H2Y7</accession>
<evidence type="ECO:0000256" key="12">
    <source>
        <dbReference type="ARBA" id="ARBA00022801"/>
    </source>
</evidence>
<dbReference type="SUPFAM" id="SSF49785">
    <property type="entry name" value="Galactose-binding domain-like"/>
    <property type="match status" value="2"/>
</dbReference>
<keyword evidence="16 27" id="KW-0472">Membrane</keyword>
<name>A0A8H4H2Y7_9EURO</name>
<evidence type="ECO:0000313" key="29">
    <source>
        <dbReference type="EMBL" id="KAF4235948.1"/>
    </source>
</evidence>
<feature type="transmembrane region" description="Helical" evidence="27">
    <location>
        <begin position="198"/>
        <end position="219"/>
    </location>
</feature>
<comment type="similarity">
    <text evidence="5 25">Belongs to the glycosyl hydrolase 35 family.</text>
</comment>
<dbReference type="InterPro" id="IPR025972">
    <property type="entry name" value="BetaGal_dom3"/>
</dbReference>
<keyword evidence="9" id="KW-0808">Transferase</keyword>
<protein>
    <recommendedName>
        <fullName evidence="23">Probable beta-galactosidase B</fullName>
        <ecNumber evidence="6">3.2.1.23</ecNumber>
    </recommendedName>
    <alternativeName>
        <fullName evidence="24">Lactase B</fullName>
    </alternativeName>
</protein>
<dbReference type="EC" id="3.2.1.23" evidence="6"/>
<dbReference type="Pfam" id="PF01151">
    <property type="entry name" value="ELO"/>
    <property type="match status" value="1"/>
</dbReference>
<evidence type="ECO:0000256" key="4">
    <source>
        <dbReference type="ARBA" id="ARBA00004613"/>
    </source>
</evidence>
<dbReference type="InterPro" id="IPR017853">
    <property type="entry name" value="GH"/>
</dbReference>
<comment type="catalytic activity">
    <reaction evidence="1">
        <text>Hydrolysis of terminal non-reducing beta-D-galactose residues in beta-D-galactosides.</text>
        <dbReference type="EC" id="3.2.1.23"/>
    </reaction>
</comment>
<dbReference type="InterPro" id="IPR001944">
    <property type="entry name" value="Glycoside_Hdrlase_35"/>
</dbReference>
<comment type="caution">
    <text evidence="29">The sequence shown here is derived from an EMBL/GenBank/DDBJ whole genome shotgun (WGS) entry which is preliminary data.</text>
</comment>
<gene>
    <name evidence="29" type="ORF">CNMCM6805_007736</name>
</gene>
<dbReference type="SUPFAM" id="SSF51445">
    <property type="entry name" value="(Trans)glycosidases"/>
    <property type="match status" value="1"/>
</dbReference>
<keyword evidence="21" id="KW-0326">Glycosidase</keyword>
<keyword evidence="19" id="KW-0325">Glycoprotein</keyword>
<evidence type="ECO:0000256" key="11">
    <source>
        <dbReference type="ARBA" id="ARBA00022729"/>
    </source>
</evidence>
<evidence type="ECO:0000256" key="3">
    <source>
        <dbReference type="ARBA" id="ARBA00004141"/>
    </source>
</evidence>
<dbReference type="InterPro" id="IPR018954">
    <property type="entry name" value="Betagal_dom2"/>
</dbReference>
<keyword evidence="22" id="KW-0624">Polysaccharide degradation</keyword>
<evidence type="ECO:0000256" key="18">
    <source>
        <dbReference type="ARBA" id="ARBA00023160"/>
    </source>
</evidence>
<evidence type="ECO:0000256" key="8">
    <source>
        <dbReference type="ARBA" id="ARBA00022525"/>
    </source>
</evidence>
<dbReference type="InterPro" id="IPR031330">
    <property type="entry name" value="Gly_Hdrlase_35_cat"/>
</dbReference>
<evidence type="ECO:0000256" key="20">
    <source>
        <dbReference type="ARBA" id="ARBA00023277"/>
    </source>
</evidence>
<evidence type="ECO:0000256" key="25">
    <source>
        <dbReference type="RuleBase" id="RU003679"/>
    </source>
</evidence>
<evidence type="ECO:0000259" key="28">
    <source>
        <dbReference type="SMART" id="SM01029"/>
    </source>
</evidence>
<evidence type="ECO:0000256" key="24">
    <source>
        <dbReference type="ARBA" id="ARBA00042633"/>
    </source>
</evidence>
<dbReference type="FunFam" id="2.60.390.10:FF:000001">
    <property type="entry name" value="Beta-galactosidase A"/>
    <property type="match status" value="1"/>
</dbReference>
<feature type="transmembrane region" description="Helical" evidence="27">
    <location>
        <begin position="63"/>
        <end position="81"/>
    </location>
</feature>